<accession>A0ABW8UZ58</accession>
<dbReference type="SUPFAM" id="SSF55785">
    <property type="entry name" value="PYP-like sensor domain (PAS domain)"/>
    <property type="match status" value="2"/>
</dbReference>
<gene>
    <name evidence="2" type="primary">ppsR</name>
    <name evidence="2" type="ORF">ACERZ8_20885</name>
</gene>
<name>A0ABW8UZ58_9RHOB</name>
<reference evidence="2 3" key="1">
    <citation type="submission" date="2024-08" db="EMBL/GenBank/DDBJ databases">
        <title>Tateyamaria sp. nov., isolated from marine algae.</title>
        <authorList>
            <person name="Choi B.J."/>
            <person name="Kim J.M."/>
            <person name="Lee J.K."/>
            <person name="Choi D.G."/>
            <person name="Bayburt H."/>
            <person name="Baek J.H."/>
            <person name="Han D.M."/>
            <person name="Jeon C.O."/>
        </authorList>
    </citation>
    <scope>NUCLEOTIDE SEQUENCE [LARGE SCALE GENOMIC DNA]</scope>
    <source>
        <strain evidence="2 3">KMU-156</strain>
    </source>
</reference>
<dbReference type="RefSeq" id="WP_407594358.1">
    <property type="nucleotide sequence ID" value="NZ_JBHDIY010000003.1"/>
</dbReference>
<dbReference type="Gene3D" id="3.30.450.20">
    <property type="entry name" value="PAS domain"/>
    <property type="match status" value="3"/>
</dbReference>
<evidence type="ECO:0000259" key="1">
    <source>
        <dbReference type="PROSITE" id="PS50112"/>
    </source>
</evidence>
<evidence type="ECO:0000313" key="3">
    <source>
        <dbReference type="Proteomes" id="UP001627408"/>
    </source>
</evidence>
<keyword evidence="3" id="KW-1185">Reference proteome</keyword>
<feature type="domain" description="PAS" evidence="1">
    <location>
        <begin position="155"/>
        <end position="227"/>
    </location>
</feature>
<dbReference type="Pfam" id="PF13426">
    <property type="entry name" value="PAS_9"/>
    <property type="match status" value="1"/>
</dbReference>
<dbReference type="PRINTS" id="PR01590">
    <property type="entry name" value="HTHFIS"/>
</dbReference>
<dbReference type="PROSITE" id="PS50112">
    <property type="entry name" value="PAS"/>
    <property type="match status" value="2"/>
</dbReference>
<feature type="domain" description="PAS" evidence="1">
    <location>
        <begin position="274"/>
        <end position="310"/>
    </location>
</feature>
<dbReference type="NCBIfam" id="TIGR02040">
    <property type="entry name" value="PpsR-CrtJ"/>
    <property type="match status" value="1"/>
</dbReference>
<dbReference type="PANTHER" id="PTHR44757">
    <property type="entry name" value="DIGUANYLATE CYCLASE DGCP"/>
    <property type="match status" value="1"/>
</dbReference>
<dbReference type="Proteomes" id="UP001627408">
    <property type="component" value="Unassembled WGS sequence"/>
</dbReference>
<dbReference type="SUPFAM" id="SSF46689">
    <property type="entry name" value="Homeodomain-like"/>
    <property type="match status" value="1"/>
</dbReference>
<dbReference type="InterPro" id="IPR052155">
    <property type="entry name" value="Biofilm_reg_signaling"/>
</dbReference>
<dbReference type="InterPro" id="IPR009057">
    <property type="entry name" value="Homeodomain-like_sf"/>
</dbReference>
<dbReference type="InterPro" id="IPR000014">
    <property type="entry name" value="PAS"/>
</dbReference>
<dbReference type="CDD" id="cd00130">
    <property type="entry name" value="PAS"/>
    <property type="match status" value="2"/>
</dbReference>
<dbReference type="EMBL" id="JBHDIY010000003">
    <property type="protein sequence ID" value="MFL4472217.1"/>
    <property type="molecule type" value="Genomic_DNA"/>
</dbReference>
<dbReference type="SMART" id="SM00091">
    <property type="entry name" value="PAS"/>
    <property type="match status" value="3"/>
</dbReference>
<dbReference type="Pfam" id="PF02954">
    <property type="entry name" value="HTH_8"/>
    <property type="match status" value="1"/>
</dbReference>
<protein>
    <submittedName>
        <fullName evidence="2">Transcriptional regulator PpsR</fullName>
    </submittedName>
</protein>
<dbReference type="PANTHER" id="PTHR44757:SF2">
    <property type="entry name" value="BIOFILM ARCHITECTURE MAINTENANCE PROTEIN MBAA"/>
    <property type="match status" value="1"/>
</dbReference>
<sequence>MTTGGSNFWSSGAVPLIEPQFLSSIIAAASDIALVVSAEGTILSVLINNQDDSFGNLKHWEGRAVVDFLTEESIEKFQAAHSAYLAGSPPKKSLELNHLDNATWQYPVRYTFHRFGQENAVLLLGRDLRPIAETQQQLVQAQIALEQGYEARREFDTRYRVVMGNVDDAVVFVSVQTGRIEDANDQAAALLGLKTESLMGATFASLFSERSGAELTESLMNATLSEDSEPISVRATRTRQTLSVQPTVFRAAGQRVLMCRLRGEDFVSVQPDTSARHAVALFRSTTDSIVFLDMRGTVLSVNDAFLDLVGAAHLSDVVGASLADFMVRGQIDMGVLLENATKTGQMRVYSTRLVNDLGARVPVEVSAARLEDPENPAVALILRDVSRLEAVRKSENTSGSLPDPGRNVMDLVGSASLKEIVAETTDVVEKMCIETAVNLTRNNRVAAAEMLGLSRQSLYVKLRKFGLLNKDG</sequence>
<organism evidence="2 3">
    <name type="scientific">Tateyamaria armeniaca</name>
    <dbReference type="NCBI Taxonomy" id="2518930"/>
    <lineage>
        <taxon>Bacteria</taxon>
        <taxon>Pseudomonadati</taxon>
        <taxon>Pseudomonadota</taxon>
        <taxon>Alphaproteobacteria</taxon>
        <taxon>Rhodobacterales</taxon>
        <taxon>Roseobacteraceae</taxon>
        <taxon>Tateyamaria</taxon>
    </lineage>
</organism>
<proteinExistence type="predicted"/>
<dbReference type="NCBIfam" id="TIGR00229">
    <property type="entry name" value="sensory_box"/>
    <property type="match status" value="2"/>
</dbReference>
<evidence type="ECO:0000313" key="2">
    <source>
        <dbReference type="EMBL" id="MFL4472217.1"/>
    </source>
</evidence>
<dbReference type="InterPro" id="IPR011785">
    <property type="entry name" value="Tscrpt_reg_PpsR-CrtJ"/>
</dbReference>
<dbReference type="InterPro" id="IPR002197">
    <property type="entry name" value="HTH_Fis"/>
</dbReference>
<comment type="caution">
    <text evidence="2">The sequence shown here is derived from an EMBL/GenBank/DDBJ whole genome shotgun (WGS) entry which is preliminary data.</text>
</comment>
<dbReference type="InterPro" id="IPR035965">
    <property type="entry name" value="PAS-like_dom_sf"/>
</dbReference>
<dbReference type="Gene3D" id="1.10.10.60">
    <property type="entry name" value="Homeodomain-like"/>
    <property type="match status" value="1"/>
</dbReference>
<dbReference type="Pfam" id="PF13188">
    <property type="entry name" value="PAS_8"/>
    <property type="match status" value="1"/>
</dbReference>
<dbReference type="Gene3D" id="1.20.5.430">
    <property type="match status" value="1"/>
</dbReference>